<evidence type="ECO:0000259" key="15">
    <source>
        <dbReference type="Pfam" id="PF13908"/>
    </source>
</evidence>
<keyword evidence="4" id="KW-0053">Apoptosis</keyword>
<dbReference type="Proteomes" id="UP000694387">
    <property type="component" value="Chromosome 21"/>
</dbReference>
<evidence type="ECO:0000256" key="12">
    <source>
        <dbReference type="ARBA" id="ARBA00041983"/>
    </source>
</evidence>
<evidence type="ECO:0000256" key="7">
    <source>
        <dbReference type="ARBA" id="ARBA00023136"/>
    </source>
</evidence>
<evidence type="ECO:0000256" key="4">
    <source>
        <dbReference type="ARBA" id="ARBA00022703"/>
    </source>
</evidence>
<comment type="subcellular location">
    <subcellularLocation>
        <location evidence="1">Endoplasmic reticulum membrane</location>
        <topology evidence="1">Single-pass type I membrane protein</topology>
    </subcellularLocation>
    <subcellularLocation>
        <location evidence="2">Nucleus membrane</location>
    </subcellularLocation>
</comment>
<keyword evidence="7 14" id="KW-0472">Membrane</keyword>
<reference evidence="16 17" key="1">
    <citation type="journal article" date="2020" name="Nat. Commun.">
        <title>Donkey genomes provide new insights into domestication and selection for coat color.</title>
        <authorList>
            <person name="Wang"/>
            <person name="C."/>
            <person name="Li"/>
            <person name="H."/>
            <person name="Guo"/>
            <person name="Y."/>
            <person name="Huang"/>
            <person name="J."/>
            <person name="Sun"/>
            <person name="Y."/>
            <person name="Min"/>
            <person name="J."/>
            <person name="Wang"/>
            <person name="J."/>
            <person name="Fang"/>
            <person name="X."/>
            <person name="Zhao"/>
            <person name="Z."/>
            <person name="Wang"/>
            <person name="S."/>
            <person name="Zhang"/>
            <person name="Y."/>
            <person name="Liu"/>
            <person name="Q."/>
            <person name="Jiang"/>
            <person name="Q."/>
            <person name="Wang"/>
            <person name="X."/>
            <person name="Guo"/>
            <person name="Y."/>
            <person name="Yang"/>
            <person name="C."/>
            <person name="Wang"/>
            <person name="Y."/>
            <person name="Tian"/>
            <person name="F."/>
            <person name="Zhuang"/>
            <person name="G."/>
            <person name="Fan"/>
            <person name="Y."/>
            <person name="Gao"/>
            <person name="Q."/>
            <person name="Li"/>
            <person name="Y."/>
            <person name="Ju"/>
            <person name="Z."/>
            <person name="Li"/>
            <person name="J."/>
            <person name="Li"/>
            <person name="R."/>
            <person name="Hou"/>
            <person name="M."/>
            <person name="Yang"/>
            <person name="G."/>
            <person name="Liu"/>
            <person name="G."/>
            <person name="Liu"/>
            <person name="W."/>
            <person name="Guo"/>
            <person name="J."/>
            <person name="Pan"/>
            <person name="S."/>
            <person name="Fan"/>
            <person name="G."/>
            <person name="Zhang"/>
            <person name="W."/>
            <person name="Zhang"/>
            <person name="R."/>
            <person name="Yu"/>
            <person name="J."/>
            <person name="Zhang"/>
            <person name="X."/>
            <person name="Yin"/>
            <person name="Q."/>
            <person name="Ji"/>
            <person name="C."/>
            <person name="Jin"/>
            <person name="Y."/>
            <person name="Yue"/>
            <person name="G."/>
            <person name="Liu"/>
            <person name="M."/>
            <person name="Xu"/>
            <person name="J."/>
            <person name="Liu"/>
            <person name="S."/>
            <person name="Jordana"/>
            <person name="J."/>
            <person name="Noce"/>
            <person name="A."/>
            <person name="Amills"/>
            <person name="M."/>
            <person name="Wu"/>
            <person name="D.D."/>
            <person name="Li"/>
            <person name="S."/>
            <person name="Zhou"/>
            <person name="X. and Zhong"/>
            <person name="J."/>
        </authorList>
    </citation>
    <scope>NUCLEOTIDE SEQUENCE [LARGE SCALE GENOMIC DNA]</scope>
</reference>
<dbReference type="PANTHER" id="PTHR31395">
    <property type="entry name" value="SHISA"/>
    <property type="match status" value="1"/>
</dbReference>
<gene>
    <name evidence="16" type="primary">SHISA5</name>
</gene>
<proteinExistence type="inferred from homology"/>
<evidence type="ECO:0000256" key="9">
    <source>
        <dbReference type="ARBA" id="ARBA00037507"/>
    </source>
</evidence>
<evidence type="ECO:0000256" key="14">
    <source>
        <dbReference type="SAM" id="Phobius"/>
    </source>
</evidence>
<organism evidence="16 17">
    <name type="scientific">Equus asinus</name>
    <name type="common">Donkey</name>
    <name type="synonym">Equus africanus asinus</name>
    <dbReference type="NCBI Taxonomy" id="9793"/>
    <lineage>
        <taxon>Eukaryota</taxon>
        <taxon>Metazoa</taxon>
        <taxon>Chordata</taxon>
        <taxon>Craniata</taxon>
        <taxon>Vertebrata</taxon>
        <taxon>Euteleostomi</taxon>
        <taxon>Mammalia</taxon>
        <taxon>Eutheria</taxon>
        <taxon>Laurasiatheria</taxon>
        <taxon>Perissodactyla</taxon>
        <taxon>Equidae</taxon>
        <taxon>Equus</taxon>
    </lineage>
</organism>
<evidence type="ECO:0000313" key="17">
    <source>
        <dbReference type="Proteomes" id="UP000694387"/>
    </source>
</evidence>
<feature type="compositionally biased region" description="Pro residues" evidence="13">
    <location>
        <begin position="278"/>
        <end position="289"/>
    </location>
</feature>
<accession>A0A9L0JCC0</accession>
<reference evidence="16" key="3">
    <citation type="submission" date="2025-09" db="UniProtKB">
        <authorList>
            <consortium name="Ensembl"/>
        </authorList>
    </citation>
    <scope>IDENTIFICATION</scope>
</reference>
<evidence type="ECO:0000256" key="13">
    <source>
        <dbReference type="SAM" id="MobiDB-lite"/>
    </source>
</evidence>
<dbReference type="InterPro" id="IPR026910">
    <property type="entry name" value="Shisa"/>
</dbReference>
<evidence type="ECO:0000313" key="16">
    <source>
        <dbReference type="Ensembl" id="ENSEASP00005047657.1"/>
    </source>
</evidence>
<evidence type="ECO:0000256" key="5">
    <source>
        <dbReference type="ARBA" id="ARBA00022824"/>
    </source>
</evidence>
<feature type="transmembrane region" description="Helical" evidence="14">
    <location>
        <begin position="229"/>
        <end position="255"/>
    </location>
</feature>
<keyword evidence="8" id="KW-0539">Nucleus</keyword>
<dbReference type="GO" id="GO:0006915">
    <property type="term" value="P:apoptotic process"/>
    <property type="evidence" value="ECO:0007669"/>
    <property type="project" value="UniProtKB-KW"/>
</dbReference>
<protein>
    <recommendedName>
        <fullName evidence="11">Protein shisa-5</fullName>
    </recommendedName>
    <alternativeName>
        <fullName evidence="12">Scotin</fullName>
    </alternativeName>
</protein>
<comment type="function">
    <text evidence="9">Can induce apoptosis in a caspase-dependent manner and plays a role in p53/TP53-dependent apoptosis.</text>
</comment>
<sequence length="359" mass="38086">MSRSEGGGWETGTNMDRVWIGLGCWGDPQSSLQSGPCFVASGLDPEAVGTRDSVAQSDSHLESSLSHQEASGLVGREGVLLGPSPVAQGKGKANWGSLPRWPMTRMAQRRSSMLVPAGGVGEGALLAGTWLRPGLVNKCFSAPAHGEVCTASRGRSLFPEFCPDFCCGSCYDQYCCSDVLKKFVWNEERCAVPEASGPTDMEPLEQLGSPLRFRSGLDSDPMSGFGATVAVGLTIFVLSIVTIIICFTCSCCCLYKMCRRPRPVVTTTTATTVVHAPYPQPPSVPPSYPGPTYQGYHSMPPQPGMPAAPYPTQYPPPYPAQPMGPPAYHETLAGGAATPYSASQPPYNPAYMDPPKAAP</sequence>
<feature type="compositionally biased region" description="Pro residues" evidence="13">
    <location>
        <begin position="300"/>
        <end position="325"/>
    </location>
</feature>
<keyword evidence="17" id="KW-1185">Reference proteome</keyword>
<reference evidence="16" key="2">
    <citation type="submission" date="2025-08" db="UniProtKB">
        <authorList>
            <consortium name="Ensembl"/>
        </authorList>
    </citation>
    <scope>IDENTIFICATION</scope>
</reference>
<evidence type="ECO:0000256" key="8">
    <source>
        <dbReference type="ARBA" id="ARBA00023242"/>
    </source>
</evidence>
<dbReference type="GO" id="GO:0005789">
    <property type="term" value="C:endoplasmic reticulum membrane"/>
    <property type="evidence" value="ECO:0007669"/>
    <property type="project" value="UniProtKB-SubCell"/>
</dbReference>
<comment type="similarity">
    <text evidence="10">Belongs to the shisa family.</text>
</comment>
<keyword evidence="3 14" id="KW-0812">Transmembrane</keyword>
<dbReference type="GO" id="GO:0031965">
    <property type="term" value="C:nuclear membrane"/>
    <property type="evidence" value="ECO:0007669"/>
    <property type="project" value="UniProtKB-SubCell"/>
</dbReference>
<name>A0A9L0JCC0_EQUAS</name>
<evidence type="ECO:0000256" key="1">
    <source>
        <dbReference type="ARBA" id="ARBA00004115"/>
    </source>
</evidence>
<evidence type="ECO:0000256" key="6">
    <source>
        <dbReference type="ARBA" id="ARBA00022989"/>
    </source>
</evidence>
<keyword evidence="6 14" id="KW-1133">Transmembrane helix</keyword>
<dbReference type="Pfam" id="PF13908">
    <property type="entry name" value="Shisa_N"/>
    <property type="match status" value="1"/>
</dbReference>
<dbReference type="InterPro" id="IPR053891">
    <property type="entry name" value="Shisa_N"/>
</dbReference>
<feature type="region of interest" description="Disordered" evidence="13">
    <location>
        <begin position="278"/>
        <end position="359"/>
    </location>
</feature>
<feature type="domain" description="Shisa N-terminal" evidence="15">
    <location>
        <begin position="146"/>
        <end position="190"/>
    </location>
</feature>
<dbReference type="Ensembl" id="ENSEAST00005075823.1">
    <property type="protein sequence ID" value="ENSEASP00005047657.1"/>
    <property type="gene ID" value="ENSEASG00005009131.2"/>
</dbReference>
<evidence type="ECO:0000256" key="3">
    <source>
        <dbReference type="ARBA" id="ARBA00022692"/>
    </source>
</evidence>
<dbReference type="AlphaFoldDB" id="A0A9L0JCC0"/>
<evidence type="ECO:0000256" key="10">
    <source>
        <dbReference type="ARBA" id="ARBA00038108"/>
    </source>
</evidence>
<keyword evidence="5" id="KW-0256">Endoplasmic reticulum</keyword>
<evidence type="ECO:0000256" key="2">
    <source>
        <dbReference type="ARBA" id="ARBA00004126"/>
    </source>
</evidence>
<evidence type="ECO:0000256" key="11">
    <source>
        <dbReference type="ARBA" id="ARBA00040441"/>
    </source>
</evidence>
<dbReference type="PANTHER" id="PTHR31395:SF14">
    <property type="entry name" value="PROTEIN SHISA-5"/>
    <property type="match status" value="1"/>
</dbReference>
<dbReference type="GeneTree" id="ENSGT00390000008296"/>